<sequence>MPGSITTIQLLQQFKWLAVNHKISLNMQVPEKTASKYQITFSAVGNDNIPINDLGSIDFWIVDPPSISIDALERDTYANNEIVTLNYHITDSSNSGGNLTFTIKETPIVIPYTTDKYQSSKTINVSDYGLEYRGSPYHIKAHLINDYQITNEDYTTGITISIRNKPEITDVVAKKVILTTESQTILLRYKDKDNDKKLKFYYTVNDGNDATELKPASDQESNGGDDQSISLPLPAFPNPGKYNLKFYITSSNDYSHKETNSHSDGEPFEIESKNQPNVKIFKFDQQSYKYNDQVNFIFEVKDNTNGTIFYDFDGNVDHIDYTIMPENNEALTKNVTKTITIDRSNMKYNKGHSYTIQLINASDINHIAANCERAQQSFQVRNIPSIKSVKVPPLVTKDGDS</sequence>
<evidence type="ECO:0008006" key="4">
    <source>
        <dbReference type="Google" id="ProtNLM"/>
    </source>
</evidence>
<dbReference type="RefSeq" id="XP_001329404.1">
    <property type="nucleotide sequence ID" value="XM_001329369.1"/>
</dbReference>
<dbReference type="KEGG" id="tva:4775196"/>
<organism evidence="2 3">
    <name type="scientific">Trichomonas vaginalis (strain ATCC PRA-98 / G3)</name>
    <dbReference type="NCBI Taxonomy" id="412133"/>
    <lineage>
        <taxon>Eukaryota</taxon>
        <taxon>Metamonada</taxon>
        <taxon>Parabasalia</taxon>
        <taxon>Trichomonadida</taxon>
        <taxon>Trichomonadidae</taxon>
        <taxon>Trichomonas</taxon>
    </lineage>
</organism>
<dbReference type="VEuPathDB" id="TrichDB:TVAG_291330"/>
<evidence type="ECO:0000256" key="1">
    <source>
        <dbReference type="SAM" id="MobiDB-lite"/>
    </source>
</evidence>
<dbReference type="Proteomes" id="UP000001542">
    <property type="component" value="Unassembled WGS sequence"/>
</dbReference>
<dbReference type="InParanoid" id="A2DQR4"/>
<proteinExistence type="predicted"/>
<dbReference type="EMBL" id="DS113233">
    <property type="protein sequence ID" value="EAY17181.1"/>
    <property type="molecule type" value="Genomic_DNA"/>
</dbReference>
<feature type="region of interest" description="Disordered" evidence="1">
    <location>
        <begin position="211"/>
        <end position="231"/>
    </location>
</feature>
<reference evidence="2" key="1">
    <citation type="submission" date="2006-10" db="EMBL/GenBank/DDBJ databases">
        <authorList>
            <person name="Amadeo P."/>
            <person name="Zhao Q."/>
            <person name="Wortman J."/>
            <person name="Fraser-Liggett C."/>
            <person name="Carlton J."/>
        </authorList>
    </citation>
    <scope>NUCLEOTIDE SEQUENCE</scope>
    <source>
        <strain evidence="2">G3</strain>
    </source>
</reference>
<protein>
    <recommendedName>
        <fullName evidence="4">Bap-like</fullName>
    </recommendedName>
</protein>
<accession>A2DQR4</accession>
<reference evidence="2" key="2">
    <citation type="journal article" date="2007" name="Science">
        <title>Draft genome sequence of the sexually transmitted pathogen Trichomonas vaginalis.</title>
        <authorList>
            <person name="Carlton J.M."/>
            <person name="Hirt R.P."/>
            <person name="Silva J.C."/>
            <person name="Delcher A.L."/>
            <person name="Schatz M."/>
            <person name="Zhao Q."/>
            <person name="Wortman J.R."/>
            <person name="Bidwell S.L."/>
            <person name="Alsmark U.C.M."/>
            <person name="Besteiro S."/>
            <person name="Sicheritz-Ponten T."/>
            <person name="Noel C.J."/>
            <person name="Dacks J.B."/>
            <person name="Foster P.G."/>
            <person name="Simillion C."/>
            <person name="Van de Peer Y."/>
            <person name="Miranda-Saavedra D."/>
            <person name="Barton G.J."/>
            <person name="Westrop G.D."/>
            <person name="Mueller S."/>
            <person name="Dessi D."/>
            <person name="Fiori P.L."/>
            <person name="Ren Q."/>
            <person name="Paulsen I."/>
            <person name="Zhang H."/>
            <person name="Bastida-Corcuera F.D."/>
            <person name="Simoes-Barbosa A."/>
            <person name="Brown M.T."/>
            <person name="Hayes R.D."/>
            <person name="Mukherjee M."/>
            <person name="Okumura C.Y."/>
            <person name="Schneider R."/>
            <person name="Smith A.J."/>
            <person name="Vanacova S."/>
            <person name="Villalvazo M."/>
            <person name="Haas B.J."/>
            <person name="Pertea M."/>
            <person name="Feldblyum T.V."/>
            <person name="Utterback T.R."/>
            <person name="Shu C.L."/>
            <person name="Osoegawa K."/>
            <person name="de Jong P.J."/>
            <person name="Hrdy I."/>
            <person name="Horvathova L."/>
            <person name="Zubacova Z."/>
            <person name="Dolezal P."/>
            <person name="Malik S.B."/>
            <person name="Logsdon J.M. Jr."/>
            <person name="Henze K."/>
            <person name="Gupta A."/>
            <person name="Wang C.C."/>
            <person name="Dunne R.L."/>
            <person name="Upcroft J.A."/>
            <person name="Upcroft P."/>
            <person name="White O."/>
            <person name="Salzberg S.L."/>
            <person name="Tang P."/>
            <person name="Chiu C.-H."/>
            <person name="Lee Y.-S."/>
            <person name="Embley T.M."/>
            <person name="Coombs G.H."/>
            <person name="Mottram J.C."/>
            <person name="Tachezy J."/>
            <person name="Fraser-Liggett C.M."/>
            <person name="Johnson P.J."/>
        </authorList>
    </citation>
    <scope>NUCLEOTIDE SEQUENCE [LARGE SCALE GENOMIC DNA]</scope>
    <source>
        <strain evidence="2">G3</strain>
    </source>
</reference>
<gene>
    <name evidence="2" type="ORF">TVAG_291330</name>
</gene>
<keyword evidence="3" id="KW-1185">Reference proteome</keyword>
<feature type="compositionally biased region" description="Polar residues" evidence="1">
    <location>
        <begin position="218"/>
        <end position="230"/>
    </location>
</feature>
<name>A2DQR4_TRIV3</name>
<dbReference type="AlphaFoldDB" id="A2DQR4"/>
<evidence type="ECO:0000313" key="3">
    <source>
        <dbReference type="Proteomes" id="UP000001542"/>
    </source>
</evidence>
<dbReference type="VEuPathDB" id="TrichDB:TVAGG3_0937430"/>
<evidence type="ECO:0000313" key="2">
    <source>
        <dbReference type="EMBL" id="EAY17181.1"/>
    </source>
</evidence>